<evidence type="ECO:0000256" key="1">
    <source>
        <dbReference type="ARBA" id="ARBA00022679"/>
    </source>
</evidence>
<comment type="catalytic activity">
    <reaction evidence="13">
        <text>serotonin + acetyl-CoA = N-acetylserotonin + CoA + H(+)</text>
        <dbReference type="Rhea" id="RHEA:25217"/>
        <dbReference type="ChEBI" id="CHEBI:15378"/>
        <dbReference type="ChEBI" id="CHEBI:17697"/>
        <dbReference type="ChEBI" id="CHEBI:57287"/>
        <dbReference type="ChEBI" id="CHEBI:57288"/>
        <dbReference type="ChEBI" id="CHEBI:350546"/>
        <dbReference type="EC" id="2.3.1.87"/>
    </reaction>
    <physiologicalReaction direction="left-to-right" evidence="13">
        <dbReference type="Rhea" id="RHEA:25218"/>
    </physiologicalReaction>
</comment>
<dbReference type="PANTHER" id="PTHR20905">
    <property type="entry name" value="N-ACETYLTRANSFERASE-RELATED"/>
    <property type="match status" value="1"/>
</dbReference>
<dbReference type="EC" id="2.3.1.87" evidence="5"/>
<accession>A0AAD7ZSJ5</accession>
<evidence type="ECO:0000313" key="15">
    <source>
        <dbReference type="Proteomes" id="UP001233999"/>
    </source>
</evidence>
<proteinExistence type="inferred from homology"/>
<evidence type="ECO:0000256" key="10">
    <source>
        <dbReference type="ARBA" id="ARBA00051823"/>
    </source>
</evidence>
<gene>
    <name evidence="14" type="ORF">L9F63_020426</name>
</gene>
<evidence type="ECO:0000256" key="3">
    <source>
        <dbReference type="ARBA" id="ARBA00037926"/>
    </source>
</evidence>
<dbReference type="GO" id="GO:0004059">
    <property type="term" value="F:aralkylamine N-acetyltransferase activity"/>
    <property type="evidence" value="ECO:0007669"/>
    <property type="project" value="UniProtKB-EC"/>
</dbReference>
<comment type="catalytic activity">
    <reaction evidence="11">
        <text>serotonin + hexadecanoyl-CoA = N-hexadecanoyl-serotonin + CoA + H(+)</text>
        <dbReference type="Rhea" id="RHEA:51384"/>
        <dbReference type="ChEBI" id="CHEBI:15378"/>
        <dbReference type="ChEBI" id="CHEBI:57287"/>
        <dbReference type="ChEBI" id="CHEBI:57379"/>
        <dbReference type="ChEBI" id="CHEBI:134059"/>
        <dbReference type="ChEBI" id="CHEBI:350546"/>
    </reaction>
    <physiologicalReaction direction="left-to-right" evidence="11">
        <dbReference type="Rhea" id="RHEA:51385"/>
    </physiologicalReaction>
</comment>
<feature type="non-terminal residue" evidence="14">
    <location>
        <position position="231"/>
    </location>
</feature>
<dbReference type="EMBL" id="JASPKZ010007235">
    <property type="protein sequence ID" value="KAJ9585918.1"/>
    <property type="molecule type" value="Genomic_DNA"/>
</dbReference>
<sequence>NIRIQAVTQEYCSQVIDHVTRVFLEHEPLLNTFPPCTTGAREREFRKLTEFFLKYNLSLMALDGCTVVGCFINRPITREDIFCNDLDVFKSFEDEAVSQLEFLCNLVHQKLDLFSRFNVNKMFEGGYLSVEPSYGGKGLATKLVRSGLELGAQNNFLFAKADTTSPVSAKVSMKAGMQEVYRVNYDEYKIDGNVVFKKTAKRPSHLTVVACKLQKCEPYVLPVSSSTCPSN</sequence>
<protein>
    <recommendedName>
        <fullName evidence="5">aralkylamine N-acetyltransferase</fullName>
        <ecNumber evidence="5">2.3.1.87</ecNumber>
    </recommendedName>
</protein>
<evidence type="ECO:0000256" key="9">
    <source>
        <dbReference type="ARBA" id="ARBA00051711"/>
    </source>
</evidence>
<dbReference type="InterPro" id="IPR016181">
    <property type="entry name" value="Acyl_CoA_acyltransferase"/>
</dbReference>
<dbReference type="PANTHER" id="PTHR20905:SF28">
    <property type="entry name" value="GH28833P-RELATED"/>
    <property type="match status" value="1"/>
</dbReference>
<comment type="catalytic activity">
    <reaction evidence="9">
        <text>dopamine + acetyl-CoA = N-acetyldopamine + CoA + H(+)</text>
        <dbReference type="Rhea" id="RHEA:51388"/>
        <dbReference type="ChEBI" id="CHEBI:15378"/>
        <dbReference type="ChEBI" id="CHEBI:57287"/>
        <dbReference type="ChEBI" id="CHEBI:57288"/>
        <dbReference type="ChEBI" id="CHEBI:59905"/>
        <dbReference type="ChEBI" id="CHEBI:125678"/>
    </reaction>
    <physiologicalReaction direction="left-to-right" evidence="9">
        <dbReference type="Rhea" id="RHEA:51389"/>
    </physiologicalReaction>
</comment>
<dbReference type="Proteomes" id="UP001233999">
    <property type="component" value="Unassembled WGS sequence"/>
</dbReference>
<comment type="catalytic activity">
    <reaction evidence="10">
        <text>serotonin + (9Z)-octadecenoyl-CoA = N-(9Z-octadecenoyl)-serotonin + CoA + H(+)</text>
        <dbReference type="Rhea" id="RHEA:51392"/>
        <dbReference type="ChEBI" id="CHEBI:15378"/>
        <dbReference type="ChEBI" id="CHEBI:57287"/>
        <dbReference type="ChEBI" id="CHEBI:57387"/>
        <dbReference type="ChEBI" id="CHEBI:134064"/>
        <dbReference type="ChEBI" id="CHEBI:350546"/>
    </reaction>
    <physiologicalReaction direction="left-to-right" evidence="10">
        <dbReference type="Rhea" id="RHEA:51393"/>
    </physiologicalReaction>
</comment>
<keyword evidence="15" id="KW-1185">Reference proteome</keyword>
<organism evidence="14 15">
    <name type="scientific">Diploptera punctata</name>
    <name type="common">Pacific beetle cockroach</name>
    <dbReference type="NCBI Taxonomy" id="6984"/>
    <lineage>
        <taxon>Eukaryota</taxon>
        <taxon>Metazoa</taxon>
        <taxon>Ecdysozoa</taxon>
        <taxon>Arthropoda</taxon>
        <taxon>Hexapoda</taxon>
        <taxon>Insecta</taxon>
        <taxon>Pterygota</taxon>
        <taxon>Neoptera</taxon>
        <taxon>Polyneoptera</taxon>
        <taxon>Dictyoptera</taxon>
        <taxon>Blattodea</taxon>
        <taxon>Blaberoidea</taxon>
        <taxon>Blaberidae</taxon>
        <taxon>Diplopterinae</taxon>
        <taxon>Diploptera</taxon>
    </lineage>
</organism>
<evidence type="ECO:0000256" key="12">
    <source>
        <dbReference type="ARBA" id="ARBA00052335"/>
    </source>
</evidence>
<comment type="similarity">
    <text evidence="4">Belongs to the acetyltransferase family. AANAT subfamily.</text>
</comment>
<comment type="catalytic activity">
    <reaction evidence="12">
        <text>dopamine + hexadecanoyl-CoA = N-hexadecanoyl-dopamine + CoA + H(+)</text>
        <dbReference type="Rhea" id="RHEA:51376"/>
        <dbReference type="ChEBI" id="CHEBI:15378"/>
        <dbReference type="ChEBI" id="CHEBI:57287"/>
        <dbReference type="ChEBI" id="CHEBI:57379"/>
        <dbReference type="ChEBI" id="CHEBI:59905"/>
        <dbReference type="ChEBI" id="CHEBI:134058"/>
    </reaction>
    <physiologicalReaction direction="left-to-right" evidence="12">
        <dbReference type="Rhea" id="RHEA:51377"/>
    </physiologicalReaction>
</comment>
<evidence type="ECO:0000256" key="7">
    <source>
        <dbReference type="ARBA" id="ARBA00050849"/>
    </source>
</evidence>
<reference evidence="14" key="1">
    <citation type="journal article" date="2023" name="IScience">
        <title>Live-bearing cockroach genome reveals convergent evolutionary mechanisms linked to viviparity in insects and beyond.</title>
        <authorList>
            <person name="Fouks B."/>
            <person name="Harrison M.C."/>
            <person name="Mikhailova A.A."/>
            <person name="Marchal E."/>
            <person name="English S."/>
            <person name="Carruthers M."/>
            <person name="Jennings E.C."/>
            <person name="Chiamaka E.L."/>
            <person name="Frigard R.A."/>
            <person name="Pippel M."/>
            <person name="Attardo G.M."/>
            <person name="Benoit J.B."/>
            <person name="Bornberg-Bauer E."/>
            <person name="Tobe S.S."/>
        </authorList>
    </citation>
    <scope>NUCLEOTIDE SEQUENCE</scope>
    <source>
        <strain evidence="14">Stay&amp;Tobe</strain>
    </source>
</reference>
<keyword evidence="2" id="KW-0012">Acyltransferase</keyword>
<dbReference type="AlphaFoldDB" id="A0AAD7ZSJ5"/>
<comment type="catalytic activity">
    <reaction evidence="7">
        <text>serotonin + octadecanoyl-CoA = N-octadecanoyl-serotonin + CoA + H(+)</text>
        <dbReference type="Rhea" id="RHEA:51400"/>
        <dbReference type="ChEBI" id="CHEBI:15378"/>
        <dbReference type="ChEBI" id="CHEBI:57287"/>
        <dbReference type="ChEBI" id="CHEBI:57394"/>
        <dbReference type="ChEBI" id="CHEBI:134065"/>
        <dbReference type="ChEBI" id="CHEBI:350546"/>
    </reaction>
    <physiologicalReaction direction="left-to-right" evidence="7">
        <dbReference type="Rhea" id="RHEA:51401"/>
    </physiologicalReaction>
</comment>
<evidence type="ECO:0000256" key="5">
    <source>
        <dbReference type="ARBA" id="ARBA00039114"/>
    </source>
</evidence>
<evidence type="ECO:0000256" key="11">
    <source>
        <dbReference type="ARBA" id="ARBA00052178"/>
    </source>
</evidence>
<reference evidence="14" key="2">
    <citation type="submission" date="2023-05" db="EMBL/GenBank/DDBJ databases">
        <authorList>
            <person name="Fouks B."/>
        </authorList>
    </citation>
    <scope>NUCLEOTIDE SEQUENCE</scope>
    <source>
        <strain evidence="14">Stay&amp;Tobe</strain>
        <tissue evidence="14">Testes</tissue>
    </source>
</reference>
<dbReference type="FunFam" id="3.40.630.30:FF:000046">
    <property type="entry name" value="Dopamine N-acetyltransferase"/>
    <property type="match status" value="1"/>
</dbReference>
<comment type="pathway">
    <text evidence="3">Aromatic compound metabolism; melatonin biosynthesis; melatonin from serotonin: step 1/2.</text>
</comment>
<comment type="catalytic activity">
    <reaction evidence="8">
        <text>serotonin + (5Z,8Z,11Z,14Z)-eicosatetraenoyl-CoA = N-[(5Z,8Z,11Z,14Z)-eicosatetraenoyl]-serotonin + CoA + H(+)</text>
        <dbReference type="Rhea" id="RHEA:51396"/>
        <dbReference type="ChEBI" id="CHEBI:15378"/>
        <dbReference type="ChEBI" id="CHEBI:57287"/>
        <dbReference type="ChEBI" id="CHEBI:57368"/>
        <dbReference type="ChEBI" id="CHEBI:132255"/>
        <dbReference type="ChEBI" id="CHEBI:350546"/>
    </reaction>
    <physiologicalReaction direction="left-to-right" evidence="8">
        <dbReference type="Rhea" id="RHEA:51397"/>
    </physiologicalReaction>
</comment>
<evidence type="ECO:0000256" key="8">
    <source>
        <dbReference type="ARBA" id="ARBA00051284"/>
    </source>
</evidence>
<dbReference type="SUPFAM" id="SSF55729">
    <property type="entry name" value="Acyl-CoA N-acyltransferases (Nat)"/>
    <property type="match status" value="1"/>
</dbReference>
<keyword evidence="1" id="KW-0808">Transferase</keyword>
<comment type="caution">
    <text evidence="14">The sequence shown here is derived from an EMBL/GenBank/DDBJ whole genome shotgun (WGS) entry which is preliminary data.</text>
</comment>
<evidence type="ECO:0000256" key="2">
    <source>
        <dbReference type="ARBA" id="ARBA00023315"/>
    </source>
</evidence>
<evidence type="ECO:0000256" key="13">
    <source>
        <dbReference type="ARBA" id="ARBA00052491"/>
    </source>
</evidence>
<evidence type="ECO:0000256" key="6">
    <source>
        <dbReference type="ARBA" id="ARBA00050189"/>
    </source>
</evidence>
<evidence type="ECO:0000256" key="4">
    <source>
        <dbReference type="ARBA" id="ARBA00038182"/>
    </source>
</evidence>
<evidence type="ECO:0000313" key="14">
    <source>
        <dbReference type="EMBL" id="KAJ9585918.1"/>
    </source>
</evidence>
<dbReference type="Gene3D" id="3.40.630.30">
    <property type="match status" value="1"/>
</dbReference>
<comment type="catalytic activity">
    <reaction evidence="6">
        <text>dopamine + (9Z)-octadecenoyl-CoA = N-(9Z-octadecanoyl)-dopamine + CoA + H(+)</text>
        <dbReference type="Rhea" id="RHEA:51380"/>
        <dbReference type="ChEBI" id="CHEBI:15378"/>
        <dbReference type="ChEBI" id="CHEBI:31883"/>
        <dbReference type="ChEBI" id="CHEBI:57287"/>
        <dbReference type="ChEBI" id="CHEBI:57387"/>
        <dbReference type="ChEBI" id="CHEBI:59905"/>
    </reaction>
    <physiologicalReaction direction="left-to-right" evidence="6">
        <dbReference type="Rhea" id="RHEA:51381"/>
    </physiologicalReaction>
</comment>
<name>A0AAD7ZSJ5_DIPPU</name>